<protein>
    <recommendedName>
        <fullName evidence="4">Putative glutamate--cysteine ligase 2</fullName>
        <ecNumber evidence="4">6.3.2.2</ecNumber>
    </recommendedName>
    <alternativeName>
        <fullName evidence="4">Gamma-glutamylcysteine synthetase 2</fullName>
        <shortName evidence="4">GCS 2</shortName>
        <shortName evidence="4">Gamma-GCS 2</shortName>
    </alternativeName>
</protein>
<evidence type="ECO:0000256" key="1">
    <source>
        <dbReference type="ARBA" id="ARBA00022598"/>
    </source>
</evidence>
<dbReference type="PANTHER" id="PTHR36510">
    <property type="entry name" value="GLUTAMATE--CYSTEINE LIGASE 2-RELATED"/>
    <property type="match status" value="1"/>
</dbReference>
<dbReference type="InterPro" id="IPR050141">
    <property type="entry name" value="GCL_type2/YbdK_subfam"/>
</dbReference>
<comment type="similarity">
    <text evidence="4">Belongs to the glutamate--cysteine ligase type 2 family. YbdK subfamily.</text>
</comment>
<comment type="caution">
    <text evidence="5">The sequence shown here is derived from an EMBL/GenBank/DDBJ whole genome shotgun (WGS) entry which is preliminary data.</text>
</comment>
<reference evidence="5 6" key="1">
    <citation type="submission" date="2019-12" db="EMBL/GenBank/DDBJ databases">
        <authorList>
            <person name="Li C."/>
            <person name="Zhao J."/>
        </authorList>
    </citation>
    <scope>NUCLEOTIDE SEQUENCE [LARGE SCALE GENOMIC DNA]</scope>
    <source>
        <strain evidence="5 6">NEAU-DD11</strain>
    </source>
</reference>
<dbReference type="Pfam" id="PF04107">
    <property type="entry name" value="GCS2"/>
    <property type="match status" value="1"/>
</dbReference>
<evidence type="ECO:0000256" key="3">
    <source>
        <dbReference type="ARBA" id="ARBA00022840"/>
    </source>
</evidence>
<evidence type="ECO:0000256" key="4">
    <source>
        <dbReference type="HAMAP-Rule" id="MF_01609"/>
    </source>
</evidence>
<keyword evidence="3 4" id="KW-0067">ATP-binding</keyword>
<evidence type="ECO:0000313" key="5">
    <source>
        <dbReference type="EMBL" id="MVW61501.1"/>
    </source>
</evidence>
<dbReference type="HAMAP" id="MF_01609">
    <property type="entry name" value="Glu_cys_ligase_2"/>
    <property type="match status" value="1"/>
</dbReference>
<dbReference type="GO" id="GO:0042398">
    <property type="term" value="P:modified amino acid biosynthetic process"/>
    <property type="evidence" value="ECO:0007669"/>
    <property type="project" value="InterPro"/>
</dbReference>
<dbReference type="PANTHER" id="PTHR36510:SF1">
    <property type="entry name" value="GLUTAMATE--CYSTEINE LIGASE 2-RELATED"/>
    <property type="match status" value="1"/>
</dbReference>
<dbReference type="Proteomes" id="UP000443353">
    <property type="component" value="Unassembled WGS sequence"/>
</dbReference>
<dbReference type="EMBL" id="WSES01000005">
    <property type="protein sequence ID" value="MVW61501.1"/>
    <property type="molecule type" value="Genomic_DNA"/>
</dbReference>
<dbReference type="GO" id="GO:0004357">
    <property type="term" value="F:glutamate-cysteine ligase activity"/>
    <property type="evidence" value="ECO:0007669"/>
    <property type="project" value="UniProtKB-EC"/>
</dbReference>
<evidence type="ECO:0000313" key="6">
    <source>
        <dbReference type="Proteomes" id="UP000443353"/>
    </source>
</evidence>
<dbReference type="EC" id="6.3.2.2" evidence="4"/>
<dbReference type="InterPro" id="IPR006336">
    <property type="entry name" value="GCS2"/>
</dbReference>
<comment type="catalytic activity">
    <reaction evidence="4">
        <text>L-cysteine + L-glutamate + ATP = gamma-L-glutamyl-L-cysteine + ADP + phosphate + H(+)</text>
        <dbReference type="Rhea" id="RHEA:13285"/>
        <dbReference type="ChEBI" id="CHEBI:15378"/>
        <dbReference type="ChEBI" id="CHEBI:29985"/>
        <dbReference type="ChEBI" id="CHEBI:30616"/>
        <dbReference type="ChEBI" id="CHEBI:35235"/>
        <dbReference type="ChEBI" id="CHEBI:43474"/>
        <dbReference type="ChEBI" id="CHEBI:58173"/>
        <dbReference type="ChEBI" id="CHEBI:456216"/>
        <dbReference type="EC" id="6.3.2.2"/>
    </reaction>
</comment>
<evidence type="ECO:0000256" key="2">
    <source>
        <dbReference type="ARBA" id="ARBA00022741"/>
    </source>
</evidence>
<proteinExistence type="inferred from homology"/>
<sequence>MSELLNDEALGKLKADAQAQAVSGNGPAYLPDFKASTIGTMGIELELMVLDRLTFDLFPAAPDILRLLDKHDKPWVHTPEITTSMLEVATAILTSFDEAAEQLEHIRTTVQRAAFDVGASISGGGAHPFQKWNEQRIYPKERYFASERKFGYLAKLFTVFGMHVHIGAGTPDEAMRLCSWLTQRAPLFIALSANSPCWQGEVSGFCSSRSNVVGAFPMSGILPYDIRTWDDFRAHFDQLAGHGIVNSIKDFYWDVRPKPEYGTIELRVLDTPLKPVYAAALACYARELCLEWADQPGRWPTSSSRELYIWNRFNAARDGVEATWIDPESGASMPIGEAIRADLERLAKRSTDPGFGKACKVIEHLMNDGGQARWLRAHLASGGGMNDLARMASEMFEDGAPLD</sequence>
<keyword evidence="6" id="KW-1185">Reference proteome</keyword>
<comment type="function">
    <text evidence="4">ATP-dependent carboxylate-amine ligase which exhibits weak glutamate--cysteine ligase activity.</text>
</comment>
<dbReference type="RefSeq" id="WP_056131032.1">
    <property type="nucleotide sequence ID" value="NZ_CP168562.1"/>
</dbReference>
<keyword evidence="2 4" id="KW-0547">Nucleotide-binding</keyword>
<gene>
    <name evidence="5" type="ORF">GPY61_16345</name>
</gene>
<dbReference type="NCBIfam" id="TIGR02050">
    <property type="entry name" value="gshA_cyan_rel"/>
    <property type="match status" value="1"/>
</dbReference>
<dbReference type="InterPro" id="IPR014746">
    <property type="entry name" value="Gln_synth/guanido_kin_cat_dom"/>
</dbReference>
<accession>A0A7X3K904</accession>
<organism evidence="5 6">
    <name type="scientific">Massilia cellulosiltytica</name>
    <dbReference type="NCBI Taxonomy" id="2683234"/>
    <lineage>
        <taxon>Bacteria</taxon>
        <taxon>Pseudomonadati</taxon>
        <taxon>Pseudomonadota</taxon>
        <taxon>Betaproteobacteria</taxon>
        <taxon>Burkholderiales</taxon>
        <taxon>Oxalobacteraceae</taxon>
        <taxon>Telluria group</taxon>
        <taxon>Massilia</taxon>
    </lineage>
</organism>
<name>A0A7X3K904_9BURK</name>
<dbReference type="SUPFAM" id="SSF55931">
    <property type="entry name" value="Glutamine synthetase/guanido kinase"/>
    <property type="match status" value="1"/>
</dbReference>
<dbReference type="Gene3D" id="3.30.590.20">
    <property type="match status" value="1"/>
</dbReference>
<dbReference type="AlphaFoldDB" id="A0A7X3K904"/>
<dbReference type="GO" id="GO:0005524">
    <property type="term" value="F:ATP binding"/>
    <property type="evidence" value="ECO:0007669"/>
    <property type="project" value="UniProtKB-KW"/>
</dbReference>
<dbReference type="InterPro" id="IPR011793">
    <property type="entry name" value="YbdK"/>
</dbReference>
<keyword evidence="1 4" id="KW-0436">Ligase</keyword>